<dbReference type="EMBL" id="RDPI01000019">
    <property type="protein sequence ID" value="MBF4374541.1"/>
    <property type="molecule type" value="Genomic_DNA"/>
</dbReference>
<dbReference type="RefSeq" id="WP_116285095.1">
    <property type="nucleotide sequence ID" value="NZ_CP034672.1"/>
</dbReference>
<reference evidence="2 4" key="2">
    <citation type="journal article" date="2021" name="PeerJ">
        <title>Analysis of 44 Vibrio anguillarum genomes reveals high genetic diversity.</title>
        <authorList>
            <person name="Hansen M.J."/>
            <person name="Dalsgaard I."/>
        </authorList>
    </citation>
    <scope>NUCLEOTIDE SEQUENCE [LARGE SCALE GENOMIC DNA]</scope>
    <source>
        <strain evidence="2 4">040915-1/1B</strain>
    </source>
</reference>
<dbReference type="EMBL" id="CP034672">
    <property type="protein sequence ID" value="AZS26260.1"/>
    <property type="molecule type" value="Genomic_DNA"/>
</dbReference>
<gene>
    <name evidence="1" type="ORF">DYL72_15235</name>
    <name evidence="2" type="ORF">EAY46_15835</name>
</gene>
<dbReference type="AlphaFoldDB" id="A0A7U6FS08"/>
<reference evidence="1 3" key="1">
    <citation type="submission" date="2018-12" db="EMBL/GenBank/DDBJ databases">
        <title>Characterization and Draft Genome of Vibrio anguillarum J360 Marine Pathogen Isolated from an Outbreak in Lumpfish (Cyclopterus lumpus).</title>
        <authorList>
            <person name="Vasquez J.I."/>
            <person name="Cao T."/>
            <person name="Chakraborty S."/>
            <person name="Gnanagobal H."/>
            <person name="Wescot J."/>
            <person name="Boyce D."/>
            <person name="Santander J."/>
        </authorList>
    </citation>
    <scope>NUCLEOTIDE SEQUENCE [LARGE SCALE GENOMIC DNA]</scope>
    <source>
        <strain evidence="1 3">J360</strain>
    </source>
</reference>
<proteinExistence type="predicted"/>
<dbReference type="Proteomes" id="UP000726136">
    <property type="component" value="Unassembled WGS sequence"/>
</dbReference>
<protein>
    <submittedName>
        <fullName evidence="1">Uncharacterized protein</fullName>
    </submittedName>
</protein>
<keyword evidence="4" id="KW-1185">Reference proteome</keyword>
<evidence type="ECO:0000313" key="2">
    <source>
        <dbReference type="EMBL" id="MBF4374541.1"/>
    </source>
</evidence>
<evidence type="ECO:0000313" key="1">
    <source>
        <dbReference type="EMBL" id="AZS26260.1"/>
    </source>
</evidence>
<sequence>MKLEEAKQKLIENAQGYGGYEAIKTWSELAAKASFEQDEALFKAEKLKDLVSIARDKAEIEQDRIAAEGAAALRSYQPNIKDKSTLNPYKAGTDEYDIWLGGYKAEAENNGSNY</sequence>
<evidence type="ECO:0000313" key="4">
    <source>
        <dbReference type="Proteomes" id="UP000726136"/>
    </source>
</evidence>
<name>A0A7U6FS08_VIBAN</name>
<evidence type="ECO:0000313" key="3">
    <source>
        <dbReference type="Proteomes" id="UP000256923"/>
    </source>
</evidence>
<organism evidence="1 3">
    <name type="scientific">Vibrio anguillarum</name>
    <name type="common">Listonella anguillarum</name>
    <dbReference type="NCBI Taxonomy" id="55601"/>
    <lineage>
        <taxon>Bacteria</taxon>
        <taxon>Pseudomonadati</taxon>
        <taxon>Pseudomonadota</taxon>
        <taxon>Gammaproteobacteria</taxon>
        <taxon>Vibrionales</taxon>
        <taxon>Vibrionaceae</taxon>
        <taxon>Vibrio</taxon>
    </lineage>
</organism>
<dbReference type="Proteomes" id="UP000256923">
    <property type="component" value="Chromosome 1"/>
</dbReference>
<accession>A0A7U6FS08</accession>